<protein>
    <submittedName>
        <fullName evidence="2">HAE1 family hydrophobic/amphiphilic exporter-1</fullName>
    </submittedName>
</protein>
<keyword evidence="3" id="KW-1185">Reference proteome</keyword>
<dbReference type="InterPro" id="IPR027463">
    <property type="entry name" value="AcrB_DN_DC_subdom"/>
</dbReference>
<dbReference type="PANTHER" id="PTHR32063">
    <property type="match status" value="1"/>
</dbReference>
<dbReference type="Gene3D" id="3.30.70.1430">
    <property type="entry name" value="Multidrug efflux transporter AcrB pore domain"/>
    <property type="match status" value="2"/>
</dbReference>
<evidence type="ECO:0000256" key="1">
    <source>
        <dbReference type="SAM" id="Phobius"/>
    </source>
</evidence>
<dbReference type="Gene3D" id="3.30.2090.10">
    <property type="entry name" value="Multidrug efflux transporter AcrB TolC docking domain, DN and DC subdomains"/>
    <property type="match status" value="2"/>
</dbReference>
<feature type="transmembrane region" description="Helical" evidence="1">
    <location>
        <begin position="427"/>
        <end position="448"/>
    </location>
</feature>
<feature type="transmembrane region" description="Helical" evidence="1">
    <location>
        <begin position="868"/>
        <end position="885"/>
    </location>
</feature>
<evidence type="ECO:0000313" key="2">
    <source>
        <dbReference type="EMBL" id="MBP1932090.1"/>
    </source>
</evidence>
<dbReference type="RefSeq" id="WP_209810159.1">
    <property type="nucleotide sequence ID" value="NZ_JAGGKT010000005.1"/>
</dbReference>
<dbReference type="SUPFAM" id="SSF82714">
    <property type="entry name" value="Multidrug efflux transporter AcrB TolC docking domain, DN and DC subdomains"/>
    <property type="match status" value="2"/>
</dbReference>
<dbReference type="SUPFAM" id="SSF82693">
    <property type="entry name" value="Multidrug efflux transporter AcrB pore domain, PN1, PN2, PC1 and PC2 subdomains"/>
    <property type="match status" value="2"/>
</dbReference>
<reference evidence="2 3" key="1">
    <citation type="submission" date="2021-03" db="EMBL/GenBank/DDBJ databases">
        <title>Genomic Encyclopedia of Type Strains, Phase IV (KMG-IV): sequencing the most valuable type-strain genomes for metagenomic binning, comparative biology and taxonomic classification.</title>
        <authorList>
            <person name="Goeker M."/>
        </authorList>
    </citation>
    <scope>NUCLEOTIDE SEQUENCE [LARGE SCALE GENOMIC DNA]</scope>
    <source>
        <strain evidence="2 3">DSM 24738</strain>
    </source>
</reference>
<feature type="transmembrane region" description="Helical" evidence="1">
    <location>
        <begin position="460"/>
        <end position="482"/>
    </location>
</feature>
<keyword evidence="1" id="KW-1133">Transmembrane helix</keyword>
<sequence>MNIIKTSVQRPVGVIMLVICLLLVGAVTLRDIPVDLYPEIENPVASVFATYDNTAPQDMERMVTKPLESQIASLSGVKEIVSTTSTGSARIRVTFDGSVDFDKAISELQQRMSRMSRTLPDGMDTPTVAQFDINSMPIMTLGLVGKDVASLEKLANDITPNFERISGVAGVTVDGGRSAELRVTLDPLLLKQYHLTASDVASAIRNKHTANTVGSVPKGDEEIQIRVDGEYTSLDQIAGTTIQLEGGQTITVDDVADITNTESEVTSITRINQKPGVLFSISKQSGSNTVQVADQIYQTMEDLKQELGDGLQLIVVNDQSTFIRTALDGVTRSILIGGTFAIFVLLFFLRNLRATLVIGISIPVSIIATFILIRFSGQTLNVITLSGLALGIGMMVDSSIVILENIIKYKQDGASPKEAAIKGGSELVSAVIASTTTTLVVFLPLMLINNGDITSLFLPLAIVVSFSLATSLVVAVTFVPMVTSKMLSSAKNEKLYEDPAWIRFLIRIYDRLLKRGLKYRGLVVLFVILASVGSCFFFTTLDVETFPRSQEQRVNISARFDEGTEFSQITAYADQAEQILTKYKDYIKLQQTNIRSTQISISLQLVSEKESKMSPASLSAMIQKDFKENIIGANFTAGRSFRSAGGSGSALQISLAGPDQEVLNTLLEQLDLQLARLPQIENVEVPSINGQPQFTIRVNDAIAAHYGLTQGQIMDQLSVVFKGLSAINLVQDGKEYDVVVRLPEAESDSLADLQGFLLETPSGQHITLTTLASIEETKGPVSIQRENQRQMYTMTADFAEGANAAEVTRQINQLIAQLPIPTGYEVTLGGVRQEFNESLNSLLLTVGLAIFLVYTVMAVQFESFIHPFIVMFSLPTTVVGVILGIKTTGLTLSFPAFIGMIILAGIVVNNAIILVDYINQLKQRGMERNEAIIRAGSRRLRPILMTTVTTVLGMLPLALGLGEGSETQQPIGIVTIFGLSVSTLFTLFFVPVMYTIIEDAGAWVRRKLSRKHGGSPQISDQTQNF</sequence>
<accession>A0ABS4GP89</accession>
<comment type="caution">
    <text evidence="2">The sequence shown here is derived from an EMBL/GenBank/DDBJ whole genome shotgun (WGS) entry which is preliminary data.</text>
</comment>
<keyword evidence="1" id="KW-0472">Membrane</keyword>
<dbReference type="EMBL" id="JAGGKT010000005">
    <property type="protein sequence ID" value="MBP1932090.1"/>
    <property type="molecule type" value="Genomic_DNA"/>
</dbReference>
<feature type="transmembrane region" description="Helical" evidence="1">
    <location>
        <begin position="382"/>
        <end position="407"/>
    </location>
</feature>
<dbReference type="Gene3D" id="3.30.70.1440">
    <property type="entry name" value="Multidrug efflux transporter AcrB pore domain"/>
    <property type="match status" value="1"/>
</dbReference>
<dbReference type="PRINTS" id="PR00702">
    <property type="entry name" value="ACRIFLAVINRP"/>
</dbReference>
<dbReference type="Gene3D" id="3.30.70.1320">
    <property type="entry name" value="Multidrug efflux transporter AcrB pore domain like"/>
    <property type="match status" value="1"/>
</dbReference>
<feature type="transmembrane region" description="Helical" evidence="1">
    <location>
        <begin position="356"/>
        <end position="376"/>
    </location>
</feature>
<feature type="transmembrane region" description="Helical" evidence="1">
    <location>
        <begin position="521"/>
        <end position="541"/>
    </location>
</feature>
<dbReference type="Proteomes" id="UP001519343">
    <property type="component" value="Unassembled WGS sequence"/>
</dbReference>
<gene>
    <name evidence="2" type="ORF">J2Z37_002091</name>
</gene>
<name>A0ABS4GP89_9BACL</name>
<feature type="transmembrane region" description="Helical" evidence="1">
    <location>
        <begin position="12"/>
        <end position="29"/>
    </location>
</feature>
<dbReference type="Gene3D" id="1.20.1640.10">
    <property type="entry name" value="Multidrug efflux transporter AcrB transmembrane domain"/>
    <property type="match status" value="2"/>
</dbReference>
<keyword evidence="1" id="KW-0812">Transmembrane</keyword>
<dbReference type="InterPro" id="IPR001036">
    <property type="entry name" value="Acrflvin-R"/>
</dbReference>
<evidence type="ECO:0000313" key="3">
    <source>
        <dbReference type="Proteomes" id="UP001519343"/>
    </source>
</evidence>
<dbReference type="SUPFAM" id="SSF82866">
    <property type="entry name" value="Multidrug efflux transporter AcrB transmembrane domain"/>
    <property type="match status" value="2"/>
</dbReference>
<feature type="transmembrane region" description="Helical" evidence="1">
    <location>
        <begin position="971"/>
        <end position="997"/>
    </location>
</feature>
<feature type="transmembrane region" description="Helical" evidence="1">
    <location>
        <begin position="329"/>
        <end position="349"/>
    </location>
</feature>
<organism evidence="2 3">
    <name type="scientific">Ammoniphilus resinae</name>
    <dbReference type="NCBI Taxonomy" id="861532"/>
    <lineage>
        <taxon>Bacteria</taxon>
        <taxon>Bacillati</taxon>
        <taxon>Bacillota</taxon>
        <taxon>Bacilli</taxon>
        <taxon>Bacillales</taxon>
        <taxon>Paenibacillaceae</taxon>
        <taxon>Aneurinibacillus group</taxon>
        <taxon>Ammoniphilus</taxon>
    </lineage>
</organism>
<feature type="transmembrane region" description="Helical" evidence="1">
    <location>
        <begin position="842"/>
        <end position="861"/>
    </location>
</feature>
<feature type="transmembrane region" description="Helical" evidence="1">
    <location>
        <begin position="897"/>
        <end position="919"/>
    </location>
</feature>
<feature type="transmembrane region" description="Helical" evidence="1">
    <location>
        <begin position="940"/>
        <end position="959"/>
    </location>
</feature>
<proteinExistence type="predicted"/>
<dbReference type="Pfam" id="PF00873">
    <property type="entry name" value="ACR_tran"/>
    <property type="match status" value="1"/>
</dbReference>
<dbReference type="PANTHER" id="PTHR32063:SF0">
    <property type="entry name" value="SWARMING MOTILITY PROTEIN SWRC"/>
    <property type="match status" value="1"/>
</dbReference>